<dbReference type="InterPro" id="IPR004162">
    <property type="entry name" value="SINA-like_animal"/>
</dbReference>
<dbReference type="GO" id="GO:0043161">
    <property type="term" value="P:proteasome-mediated ubiquitin-dependent protein catabolic process"/>
    <property type="evidence" value="ECO:0007669"/>
    <property type="project" value="TreeGrafter"/>
</dbReference>
<comment type="pathway">
    <text evidence="2 10">Protein modification; protein ubiquitination.</text>
</comment>
<evidence type="ECO:0000256" key="7">
    <source>
        <dbReference type="ARBA" id="ARBA00022786"/>
    </source>
</evidence>
<keyword evidence="5 10" id="KW-0479">Metal-binding</keyword>
<dbReference type="PROSITE" id="PS51081">
    <property type="entry name" value="ZF_SIAH"/>
    <property type="match status" value="1"/>
</dbReference>
<keyword evidence="11" id="KW-1133">Transmembrane helix</keyword>
<feature type="transmembrane region" description="Helical" evidence="11">
    <location>
        <begin position="21"/>
        <end position="37"/>
    </location>
</feature>
<dbReference type="SUPFAM" id="SSF49599">
    <property type="entry name" value="TRAF domain-like"/>
    <property type="match status" value="1"/>
</dbReference>
<dbReference type="PANTHER" id="PTHR45877:SF2">
    <property type="entry name" value="E3 UBIQUITIN-PROTEIN LIGASE SINA-RELATED"/>
    <property type="match status" value="1"/>
</dbReference>
<dbReference type="SUPFAM" id="SSF57850">
    <property type="entry name" value="RING/U-box"/>
    <property type="match status" value="1"/>
</dbReference>
<dbReference type="UniPathway" id="UPA00143"/>
<dbReference type="InterPro" id="IPR013010">
    <property type="entry name" value="Znf_SIAH"/>
</dbReference>
<dbReference type="Pfam" id="PF21361">
    <property type="entry name" value="Sina_ZnF"/>
    <property type="match status" value="1"/>
</dbReference>
<evidence type="ECO:0000256" key="1">
    <source>
        <dbReference type="ARBA" id="ARBA00000900"/>
    </source>
</evidence>
<keyword evidence="4" id="KW-0808">Transferase</keyword>
<evidence type="ECO:0000256" key="3">
    <source>
        <dbReference type="ARBA" id="ARBA00009119"/>
    </source>
</evidence>
<sequence>MKERANLHAICIAHKHWHESYWSLISALIAFGVYHISTPTLTQLAFGSQACTNSFSKQDRLLCVDMDDLSHALDEALLSDLECPVCMEYMVPPIPLCTNGHNICSTCRAKVECCPTCRAEFTNTRNVALENIARRQRYPCTNRQSGCLHLFSIEHIAEHQAACTYGTMKCPLNKAGTKCPWKGIKSNLEKHAKAAHEGAFDTSPIIESNLLTDAQAIRFCFGEIFLHRKVVRDGKFYCAVQLIGPSSQASNYKCEFKLQVANNIEQISKTFTVRSYEEDFETSFDSGKCFRLDDVVVKNFVVDGKLNFTVTLAKV</sequence>
<dbReference type="GO" id="GO:0008270">
    <property type="term" value="F:zinc ion binding"/>
    <property type="evidence" value="ECO:0007669"/>
    <property type="project" value="UniProtKB-KW"/>
</dbReference>
<dbReference type="InParanoid" id="A0A6L2PRM8"/>
<comment type="domain">
    <text evidence="10">The SBD domain (substrate-binding domain) mediates the interaction with substrate proteins. It is related to the TRAF family.</text>
</comment>
<dbReference type="InterPro" id="IPR008974">
    <property type="entry name" value="TRAF-like"/>
</dbReference>
<organism evidence="14 15">
    <name type="scientific">Coptotermes formosanus</name>
    <name type="common">Formosan subterranean termite</name>
    <dbReference type="NCBI Taxonomy" id="36987"/>
    <lineage>
        <taxon>Eukaryota</taxon>
        <taxon>Metazoa</taxon>
        <taxon>Ecdysozoa</taxon>
        <taxon>Arthropoda</taxon>
        <taxon>Hexapoda</taxon>
        <taxon>Insecta</taxon>
        <taxon>Pterygota</taxon>
        <taxon>Neoptera</taxon>
        <taxon>Polyneoptera</taxon>
        <taxon>Dictyoptera</taxon>
        <taxon>Blattodea</taxon>
        <taxon>Blattoidea</taxon>
        <taxon>Termitoidae</taxon>
        <taxon>Rhinotermitidae</taxon>
        <taxon>Coptotermes</taxon>
    </lineage>
</organism>
<dbReference type="EC" id="2.3.2.27" evidence="10"/>
<dbReference type="PROSITE" id="PS50089">
    <property type="entry name" value="ZF_RING_2"/>
    <property type="match status" value="1"/>
</dbReference>
<comment type="caution">
    <text evidence="14">The sequence shown here is derived from an EMBL/GenBank/DDBJ whole genome shotgun (WGS) entry which is preliminary data.</text>
</comment>
<dbReference type="InterPro" id="IPR013083">
    <property type="entry name" value="Znf_RING/FYVE/PHD"/>
</dbReference>
<dbReference type="GO" id="GO:0016567">
    <property type="term" value="P:protein ubiquitination"/>
    <property type="evidence" value="ECO:0007669"/>
    <property type="project" value="UniProtKB-UniPathway"/>
</dbReference>
<keyword evidence="8 10" id="KW-0862">Zinc</keyword>
<dbReference type="Pfam" id="PF21362">
    <property type="entry name" value="Sina_RING"/>
    <property type="match status" value="1"/>
</dbReference>
<keyword evidence="6 9" id="KW-0863">Zinc-finger</keyword>
<proteinExistence type="inferred from homology"/>
<feature type="domain" description="SIAH-type" evidence="13">
    <location>
        <begin position="135"/>
        <end position="197"/>
    </location>
</feature>
<evidence type="ECO:0000256" key="6">
    <source>
        <dbReference type="ARBA" id="ARBA00022771"/>
    </source>
</evidence>
<accession>A0A6L2PRM8</accession>
<comment type="similarity">
    <text evidence="3 10">Belongs to the SINA (Seven in absentia) family.</text>
</comment>
<comment type="function">
    <text evidence="10">E3 ubiquitin-protein ligase that mediates ubiquitination and subsequent proteasomal degradation of target proteins. E3 ubiquitin ligases accept ubiquitin from an E2 ubiquitin-conjugating enzyme in the form of a thioester and then directly transfers the ubiquitin to targeted substrates.</text>
</comment>
<gene>
    <name evidence="14" type="ORF">Cfor_05084</name>
</gene>
<dbReference type="Gene3D" id="2.60.210.10">
    <property type="entry name" value="Apoptosis, Tumor Necrosis Factor Receptor Associated Protein 2, Chain A"/>
    <property type="match status" value="1"/>
</dbReference>
<evidence type="ECO:0000313" key="14">
    <source>
        <dbReference type="EMBL" id="GFG35076.1"/>
    </source>
</evidence>
<dbReference type="OrthoDB" id="4788989at2759"/>
<reference evidence="15" key="1">
    <citation type="submission" date="2020-01" db="EMBL/GenBank/DDBJ databases">
        <title>Draft genome sequence of the Termite Coptotermes fromosanus.</title>
        <authorList>
            <person name="Itakura S."/>
            <person name="Yosikawa Y."/>
            <person name="Umezawa K."/>
        </authorList>
    </citation>
    <scope>NUCLEOTIDE SEQUENCE [LARGE SCALE GENOMIC DNA]</scope>
</reference>
<dbReference type="PANTHER" id="PTHR45877">
    <property type="entry name" value="E3 UBIQUITIN-PROTEIN LIGASE SIAH2"/>
    <property type="match status" value="1"/>
</dbReference>
<keyword evidence="11" id="KW-0472">Membrane</keyword>
<comment type="catalytic activity">
    <reaction evidence="1 10">
        <text>S-ubiquitinyl-[E2 ubiquitin-conjugating enzyme]-L-cysteine + [acceptor protein]-L-lysine = [E2 ubiquitin-conjugating enzyme]-L-cysteine + N(6)-ubiquitinyl-[acceptor protein]-L-lysine.</text>
        <dbReference type="EC" id="2.3.2.27"/>
    </reaction>
</comment>
<evidence type="ECO:0000256" key="4">
    <source>
        <dbReference type="ARBA" id="ARBA00022679"/>
    </source>
</evidence>
<dbReference type="Proteomes" id="UP000502823">
    <property type="component" value="Unassembled WGS sequence"/>
</dbReference>
<dbReference type="Pfam" id="PF03145">
    <property type="entry name" value="Sina_TRAF"/>
    <property type="match status" value="1"/>
</dbReference>
<feature type="domain" description="RING-type" evidence="12">
    <location>
        <begin position="83"/>
        <end position="118"/>
    </location>
</feature>
<comment type="domain">
    <text evidence="10">The RING-type zinc finger domain is essential for ubiquitin ligase activity.</text>
</comment>
<dbReference type="GO" id="GO:0031624">
    <property type="term" value="F:ubiquitin conjugating enzyme binding"/>
    <property type="evidence" value="ECO:0007669"/>
    <property type="project" value="TreeGrafter"/>
</dbReference>
<keyword evidence="7 10" id="KW-0833">Ubl conjugation pathway</keyword>
<dbReference type="AlphaFoldDB" id="A0A6L2PRM8"/>
<evidence type="ECO:0000259" key="13">
    <source>
        <dbReference type="PROSITE" id="PS51081"/>
    </source>
</evidence>
<evidence type="ECO:0000256" key="9">
    <source>
        <dbReference type="PROSITE-ProRule" id="PRU00455"/>
    </source>
</evidence>
<evidence type="ECO:0000256" key="2">
    <source>
        <dbReference type="ARBA" id="ARBA00004906"/>
    </source>
</evidence>
<keyword evidence="15" id="KW-1185">Reference proteome</keyword>
<dbReference type="Gene3D" id="3.30.40.10">
    <property type="entry name" value="Zinc/RING finger domain, C3HC4 (zinc finger)"/>
    <property type="match status" value="2"/>
</dbReference>
<protein>
    <recommendedName>
        <fullName evidence="10">E3 ubiquitin-protein ligase</fullName>
        <ecNumber evidence="10">2.3.2.27</ecNumber>
    </recommendedName>
</protein>
<evidence type="ECO:0000256" key="5">
    <source>
        <dbReference type="ARBA" id="ARBA00022723"/>
    </source>
</evidence>
<keyword evidence="11" id="KW-0812">Transmembrane</keyword>
<dbReference type="InterPro" id="IPR018121">
    <property type="entry name" value="7-in-absentia-prot_TRAF-dom"/>
</dbReference>
<evidence type="ECO:0000313" key="15">
    <source>
        <dbReference type="Proteomes" id="UP000502823"/>
    </source>
</evidence>
<dbReference type="InterPro" id="IPR049548">
    <property type="entry name" value="Sina-like_RING"/>
</dbReference>
<dbReference type="EMBL" id="BLKM01011979">
    <property type="protein sequence ID" value="GFG35076.1"/>
    <property type="molecule type" value="Genomic_DNA"/>
</dbReference>
<dbReference type="GO" id="GO:0005737">
    <property type="term" value="C:cytoplasm"/>
    <property type="evidence" value="ECO:0007669"/>
    <property type="project" value="InterPro"/>
</dbReference>
<evidence type="ECO:0000256" key="8">
    <source>
        <dbReference type="ARBA" id="ARBA00022833"/>
    </source>
</evidence>
<evidence type="ECO:0000256" key="10">
    <source>
        <dbReference type="RuleBase" id="RU201113"/>
    </source>
</evidence>
<dbReference type="GO" id="GO:0061630">
    <property type="term" value="F:ubiquitin protein ligase activity"/>
    <property type="evidence" value="ECO:0007669"/>
    <property type="project" value="UniProtKB-EC"/>
</dbReference>
<name>A0A6L2PRM8_COPFO</name>
<evidence type="ECO:0000256" key="11">
    <source>
        <dbReference type="SAM" id="Phobius"/>
    </source>
</evidence>
<dbReference type="InterPro" id="IPR001841">
    <property type="entry name" value="Znf_RING"/>
</dbReference>
<evidence type="ECO:0000259" key="12">
    <source>
        <dbReference type="PROSITE" id="PS50089"/>
    </source>
</evidence>